<keyword evidence="3" id="KW-0804">Transcription</keyword>
<dbReference type="PANTHER" id="PTHR24567:SF26">
    <property type="entry name" value="REGULATORY PROTEIN YEIL"/>
    <property type="match status" value="1"/>
</dbReference>
<dbReference type="InterPro" id="IPR050397">
    <property type="entry name" value="Env_Response_Regulators"/>
</dbReference>
<dbReference type="Pfam" id="PF13545">
    <property type="entry name" value="HTH_Crp_2"/>
    <property type="match status" value="1"/>
</dbReference>
<sequence length="212" mass="24144">MRNHDIRPQLDQVFPPPYLDQLQKVTFQKNDYICTQGQAITELTYILSGKVKIVRSLFNGKEHILEMLNQPQIFGDVELMTNQPAGSSVIALEEVQAVQLPLNNKEELLKDPVFLYQIGHNLAMALHKQGITASTNASYSVKERLATHMLSIEEEGVFQLSPSILAASFGTSYRHVQRVIKQFIDQGIIEKEAFKTYRILQRQTLEKLAFID</sequence>
<dbReference type="InterPro" id="IPR018490">
    <property type="entry name" value="cNMP-bd_dom_sf"/>
</dbReference>
<dbReference type="EMBL" id="JJMT01000001">
    <property type="protein sequence ID" value="KEO46804.1"/>
    <property type="molecule type" value="Genomic_DNA"/>
</dbReference>
<evidence type="ECO:0000256" key="2">
    <source>
        <dbReference type="ARBA" id="ARBA00023125"/>
    </source>
</evidence>
<organism evidence="4 5">
    <name type="scientific">Streptococcus salivarius</name>
    <dbReference type="NCBI Taxonomy" id="1304"/>
    <lineage>
        <taxon>Bacteria</taxon>
        <taxon>Bacillati</taxon>
        <taxon>Bacillota</taxon>
        <taxon>Bacilli</taxon>
        <taxon>Lactobacillales</taxon>
        <taxon>Streptococcaceae</taxon>
        <taxon>Streptococcus</taxon>
    </lineage>
</organism>
<dbReference type="GO" id="GO:0003677">
    <property type="term" value="F:DNA binding"/>
    <property type="evidence" value="ECO:0007669"/>
    <property type="project" value="UniProtKB-KW"/>
</dbReference>
<dbReference type="AlphaFoldDB" id="A0A074JL93"/>
<dbReference type="SMART" id="SM00100">
    <property type="entry name" value="cNMP"/>
    <property type="match status" value="1"/>
</dbReference>
<keyword evidence="1" id="KW-0805">Transcription regulation</keyword>
<protein>
    <submittedName>
        <fullName evidence="4">Crp/Fnr family transcriptional regulator</fullName>
    </submittedName>
</protein>
<dbReference type="Gene3D" id="1.10.10.10">
    <property type="entry name" value="Winged helix-like DNA-binding domain superfamily/Winged helix DNA-binding domain"/>
    <property type="match status" value="1"/>
</dbReference>
<dbReference type="PANTHER" id="PTHR24567">
    <property type="entry name" value="CRP FAMILY TRANSCRIPTIONAL REGULATORY PROTEIN"/>
    <property type="match status" value="1"/>
</dbReference>
<comment type="caution">
    <text evidence="4">The sequence shown here is derived from an EMBL/GenBank/DDBJ whole genome shotgun (WGS) entry which is preliminary data.</text>
</comment>
<dbReference type="RefSeq" id="WP_037600128.1">
    <property type="nucleotide sequence ID" value="NZ_CAJHJO010000004.1"/>
</dbReference>
<dbReference type="InterPro" id="IPR012318">
    <property type="entry name" value="HTH_CRP"/>
</dbReference>
<dbReference type="InterPro" id="IPR036390">
    <property type="entry name" value="WH_DNA-bd_sf"/>
</dbReference>
<dbReference type="GO" id="GO:0003700">
    <property type="term" value="F:DNA-binding transcription factor activity"/>
    <property type="evidence" value="ECO:0007669"/>
    <property type="project" value="TreeGrafter"/>
</dbReference>
<dbReference type="PROSITE" id="PS51063">
    <property type="entry name" value="HTH_CRP_2"/>
    <property type="match status" value="1"/>
</dbReference>
<dbReference type="Pfam" id="PF00027">
    <property type="entry name" value="cNMP_binding"/>
    <property type="match status" value="1"/>
</dbReference>
<reference evidence="4 5" key="1">
    <citation type="submission" date="2014-04" db="EMBL/GenBank/DDBJ databases">
        <title>Variable characteristics of bacteriocin-producing Streptococcus salivarius strains isolated from Malaysian subjects.</title>
        <authorList>
            <person name="Philip K."/>
            <person name="Barbour A."/>
        </authorList>
    </citation>
    <scope>NUCLEOTIDE SEQUENCE [LARGE SCALE GENOMIC DNA]</scope>
    <source>
        <strain evidence="4 5">NU10</strain>
    </source>
</reference>
<keyword evidence="2" id="KW-0238">DNA-binding</keyword>
<dbReference type="InterPro" id="IPR014710">
    <property type="entry name" value="RmlC-like_jellyroll"/>
</dbReference>
<evidence type="ECO:0000256" key="1">
    <source>
        <dbReference type="ARBA" id="ARBA00023015"/>
    </source>
</evidence>
<evidence type="ECO:0000313" key="4">
    <source>
        <dbReference type="EMBL" id="KEO46804.1"/>
    </source>
</evidence>
<dbReference type="SUPFAM" id="SSF46785">
    <property type="entry name" value="Winged helix' DNA-binding domain"/>
    <property type="match status" value="1"/>
</dbReference>
<gene>
    <name evidence="4" type="ORF">DL07_00030</name>
</gene>
<evidence type="ECO:0000313" key="5">
    <source>
        <dbReference type="Proteomes" id="UP000027855"/>
    </source>
</evidence>
<evidence type="ECO:0000256" key="3">
    <source>
        <dbReference type="ARBA" id="ARBA00023163"/>
    </source>
</evidence>
<dbReference type="InterPro" id="IPR000595">
    <property type="entry name" value="cNMP-bd_dom"/>
</dbReference>
<dbReference type="PROSITE" id="PS50042">
    <property type="entry name" value="CNMP_BINDING_3"/>
    <property type="match status" value="1"/>
</dbReference>
<dbReference type="Proteomes" id="UP000027855">
    <property type="component" value="Unassembled WGS sequence"/>
</dbReference>
<dbReference type="InterPro" id="IPR036388">
    <property type="entry name" value="WH-like_DNA-bd_sf"/>
</dbReference>
<name>A0A074JL93_STRSL</name>
<dbReference type="Gene3D" id="2.60.120.10">
    <property type="entry name" value="Jelly Rolls"/>
    <property type="match status" value="1"/>
</dbReference>
<dbReference type="CDD" id="cd00038">
    <property type="entry name" value="CAP_ED"/>
    <property type="match status" value="1"/>
</dbReference>
<dbReference type="SUPFAM" id="SSF51206">
    <property type="entry name" value="cAMP-binding domain-like"/>
    <property type="match status" value="1"/>
</dbReference>
<accession>A0A074JL93</accession>
<proteinExistence type="predicted"/>
<dbReference type="GO" id="GO:0005829">
    <property type="term" value="C:cytosol"/>
    <property type="evidence" value="ECO:0007669"/>
    <property type="project" value="TreeGrafter"/>
</dbReference>